<feature type="compositionally biased region" description="Pro residues" evidence="1">
    <location>
        <begin position="115"/>
        <end position="127"/>
    </location>
</feature>
<protein>
    <recommendedName>
        <fullName evidence="2">PPM-type phosphatase domain-containing protein</fullName>
    </recommendedName>
</protein>
<dbReference type="Gene3D" id="3.60.40.10">
    <property type="entry name" value="PPM-type phosphatase domain"/>
    <property type="match status" value="1"/>
</dbReference>
<dbReference type="InterPro" id="IPR001932">
    <property type="entry name" value="PPM-type_phosphatase-like_dom"/>
</dbReference>
<evidence type="ECO:0000313" key="4">
    <source>
        <dbReference type="Proteomes" id="UP000306324"/>
    </source>
</evidence>
<feature type="region of interest" description="Disordered" evidence="1">
    <location>
        <begin position="247"/>
        <end position="267"/>
    </location>
</feature>
<dbReference type="SMART" id="SM00332">
    <property type="entry name" value="PP2Cc"/>
    <property type="match status" value="1"/>
</dbReference>
<comment type="caution">
    <text evidence="3">The sequence shown here is derived from an EMBL/GenBank/DDBJ whole genome shotgun (WGS) entry which is preliminary data.</text>
</comment>
<keyword evidence="4" id="KW-1185">Reference proteome</keyword>
<dbReference type="OrthoDB" id="963478at2"/>
<gene>
    <name evidence="3" type="ORF">ACCUM_0516</name>
</gene>
<sequence>MSDTHRNQMEDLVRSVLKHFISHKDQKVVVTHEVQAEFVQQDEVIRAAEQFVREVTRSWDAYPKRVSFRDLAVQSIGADPESQSPSTDSRVSVPPAAAPASELVKTSDRLADPPLAQPGPPRTPPHTPAATRPNDPAPHPGSMPTSRQNTKTPPPRVSFRTQRNARVGEDYDASLRASDPDVVIVGVKVPQGLGVVYDLSTKRLKGNPTAAGDHVLGVFYRTTGADAVSSPVVGECHLVINPDPWSIWQEKDPDPSEPDPKPHTDRRLLAGAGDRRIAAASKRGRSHAHVGSFRDDDFFVDVVEGWNILAVADGAGSAKRSRRGSQLATERAGSYLSKALVAEQGTILVSVADKWGTNPESTRQAAFNLLSRAIYEAVLAIDQEHKATGVPVKNYATTMLVAIHRPLKVGNLIVAYWVGDGAIGLLRDGPAVTLLGEVDSGDFAGQTRFLDSTMYSHAEMDKRLRVEVVEDFRGLVLMTDGISDPWFETDNNLADPSRWEAFWSDQLEACLNSSEPDLRLLEWMDFKIAGNHDDRTLAVLW</sequence>
<dbReference type="RefSeq" id="WP_138677169.1">
    <property type="nucleotide sequence ID" value="NZ_SWAD01000001.1"/>
</dbReference>
<dbReference type="Pfam" id="PF13672">
    <property type="entry name" value="PP2C_2"/>
    <property type="match status" value="1"/>
</dbReference>
<evidence type="ECO:0000256" key="1">
    <source>
        <dbReference type="SAM" id="MobiDB-lite"/>
    </source>
</evidence>
<evidence type="ECO:0000259" key="2">
    <source>
        <dbReference type="SMART" id="SM00332"/>
    </source>
</evidence>
<dbReference type="EMBL" id="SWAD01000001">
    <property type="protein sequence ID" value="TMQ78919.1"/>
    <property type="molecule type" value="Genomic_DNA"/>
</dbReference>
<accession>A0A5S4ETN9</accession>
<organism evidence="3 4">
    <name type="scientific">Candidatus Accumulibacter phosphatis</name>
    <dbReference type="NCBI Taxonomy" id="327160"/>
    <lineage>
        <taxon>Bacteria</taxon>
        <taxon>Pseudomonadati</taxon>
        <taxon>Pseudomonadota</taxon>
        <taxon>Betaproteobacteria</taxon>
        <taxon>Candidatus Accumulibacter</taxon>
    </lineage>
</organism>
<dbReference type="AlphaFoldDB" id="A0A5S4ETN9"/>
<proteinExistence type="predicted"/>
<feature type="compositionally biased region" description="Basic and acidic residues" evidence="1">
    <location>
        <begin position="249"/>
        <end position="267"/>
    </location>
</feature>
<dbReference type="InterPro" id="IPR036457">
    <property type="entry name" value="PPM-type-like_dom_sf"/>
</dbReference>
<feature type="compositionally biased region" description="Polar residues" evidence="1">
    <location>
        <begin position="81"/>
        <end position="90"/>
    </location>
</feature>
<dbReference type="Proteomes" id="UP000306324">
    <property type="component" value="Unassembled WGS sequence"/>
</dbReference>
<feature type="domain" description="PPM-type phosphatase" evidence="2">
    <location>
        <begin position="276"/>
        <end position="540"/>
    </location>
</feature>
<name>A0A5S4ETN9_9PROT</name>
<reference evidence="3 4" key="1">
    <citation type="submission" date="2019-04" db="EMBL/GenBank/DDBJ databases">
        <title>A novel phosphate-accumulating bacterium identified in bioreactor for phosphate removal from wastewater.</title>
        <authorList>
            <person name="Kotlyarov R.Y."/>
            <person name="Beletsky A.V."/>
            <person name="Kallistova A.Y."/>
            <person name="Dorofeev A.G."/>
            <person name="Nikolaev Y.Y."/>
            <person name="Pimenov N.V."/>
            <person name="Ravin N.V."/>
            <person name="Mardanov A.V."/>
        </authorList>
    </citation>
    <scope>NUCLEOTIDE SEQUENCE [LARGE SCALE GENOMIC DNA]</scope>
    <source>
        <strain evidence="3 4">Bin19</strain>
    </source>
</reference>
<evidence type="ECO:0000313" key="3">
    <source>
        <dbReference type="EMBL" id="TMQ78919.1"/>
    </source>
</evidence>
<dbReference type="SUPFAM" id="SSF81606">
    <property type="entry name" value="PP2C-like"/>
    <property type="match status" value="1"/>
</dbReference>
<feature type="region of interest" description="Disordered" evidence="1">
    <location>
        <begin position="76"/>
        <end position="163"/>
    </location>
</feature>